<feature type="region of interest" description="Disordered" evidence="1">
    <location>
        <begin position="37"/>
        <end position="60"/>
    </location>
</feature>
<evidence type="ECO:0000313" key="3">
    <source>
        <dbReference type="Proteomes" id="UP000824469"/>
    </source>
</evidence>
<accession>A0AA38CNT7</accession>
<comment type="caution">
    <text evidence="2">The sequence shown here is derived from an EMBL/GenBank/DDBJ whole genome shotgun (WGS) entry which is preliminary data.</text>
</comment>
<evidence type="ECO:0000313" key="2">
    <source>
        <dbReference type="EMBL" id="KAH9300787.1"/>
    </source>
</evidence>
<dbReference type="Proteomes" id="UP000824469">
    <property type="component" value="Unassembled WGS sequence"/>
</dbReference>
<keyword evidence="3" id="KW-1185">Reference proteome</keyword>
<sequence length="281" mass="31492">MANIHFDDVKIERFALGQEILVNRMAQLIHAMQKLNGEGSSSRANNTIQPPKIFSDSSSRSFRPTFLPRKEFIPMVETRHSAGHNIADNYEYRALPKTIRDGISLAEFIGLKKGGVGIRPPQAMPKENGKDVLALEGKNPSIVIKEEHSKLLGIEREQPMEALTLPRDESLTDFQDNNVKGHGFFEETMEHEPKKEGRYGAPYCGGGLMVEAQSPADNENTQFGGIFKSTIHKRQVDGVCNVPLSQIVRSKTFGLFCLPDGQGVFSRVTLVYYFYYMVLKI</sequence>
<evidence type="ECO:0000256" key="1">
    <source>
        <dbReference type="SAM" id="MobiDB-lite"/>
    </source>
</evidence>
<feature type="compositionally biased region" description="Polar residues" evidence="1">
    <location>
        <begin position="38"/>
        <end position="60"/>
    </location>
</feature>
<protein>
    <submittedName>
        <fullName evidence="2">Uncharacterized protein</fullName>
    </submittedName>
</protein>
<name>A0AA38CNT7_TAXCH</name>
<reference evidence="2 3" key="1">
    <citation type="journal article" date="2021" name="Nat. Plants">
        <title>The Taxus genome provides insights into paclitaxel biosynthesis.</title>
        <authorList>
            <person name="Xiong X."/>
            <person name="Gou J."/>
            <person name="Liao Q."/>
            <person name="Li Y."/>
            <person name="Zhou Q."/>
            <person name="Bi G."/>
            <person name="Li C."/>
            <person name="Du R."/>
            <person name="Wang X."/>
            <person name="Sun T."/>
            <person name="Guo L."/>
            <person name="Liang H."/>
            <person name="Lu P."/>
            <person name="Wu Y."/>
            <person name="Zhang Z."/>
            <person name="Ro D.K."/>
            <person name="Shang Y."/>
            <person name="Huang S."/>
            <person name="Yan J."/>
        </authorList>
    </citation>
    <scope>NUCLEOTIDE SEQUENCE [LARGE SCALE GENOMIC DNA]</scope>
    <source>
        <strain evidence="2">Ta-2019</strain>
    </source>
</reference>
<feature type="non-terminal residue" evidence="2">
    <location>
        <position position="281"/>
    </location>
</feature>
<proteinExistence type="predicted"/>
<organism evidence="2 3">
    <name type="scientific">Taxus chinensis</name>
    <name type="common">Chinese yew</name>
    <name type="synonym">Taxus wallichiana var. chinensis</name>
    <dbReference type="NCBI Taxonomy" id="29808"/>
    <lineage>
        <taxon>Eukaryota</taxon>
        <taxon>Viridiplantae</taxon>
        <taxon>Streptophyta</taxon>
        <taxon>Embryophyta</taxon>
        <taxon>Tracheophyta</taxon>
        <taxon>Spermatophyta</taxon>
        <taxon>Pinopsida</taxon>
        <taxon>Pinidae</taxon>
        <taxon>Conifers II</taxon>
        <taxon>Cupressales</taxon>
        <taxon>Taxaceae</taxon>
        <taxon>Taxus</taxon>
    </lineage>
</organism>
<dbReference type="AlphaFoldDB" id="A0AA38CNT7"/>
<gene>
    <name evidence="2" type="ORF">KI387_012370</name>
</gene>
<dbReference type="EMBL" id="JAHRHJ020000009">
    <property type="protein sequence ID" value="KAH9300787.1"/>
    <property type="molecule type" value="Genomic_DNA"/>
</dbReference>